<comment type="caution">
    <text evidence="1">The sequence shown here is derived from an EMBL/GenBank/DDBJ whole genome shotgun (WGS) entry which is preliminary data.</text>
</comment>
<reference evidence="1 2" key="1">
    <citation type="submission" date="2018-02" db="EMBL/GenBank/DDBJ databases">
        <title>The draft genome of Sphingobacterium sp. 5JN-11.</title>
        <authorList>
            <person name="Liu L."/>
            <person name="Li L."/>
            <person name="Liang L."/>
            <person name="Zhang X."/>
            <person name="Wang T."/>
        </authorList>
    </citation>
    <scope>NUCLEOTIDE SEQUENCE [LARGE SCALE GENOMIC DNA]</scope>
    <source>
        <strain evidence="1 2">5JN-11</strain>
    </source>
</reference>
<evidence type="ECO:0000313" key="2">
    <source>
        <dbReference type="Proteomes" id="UP000239711"/>
    </source>
</evidence>
<dbReference type="AlphaFoldDB" id="A0A2S9J533"/>
<evidence type="ECO:0000313" key="1">
    <source>
        <dbReference type="EMBL" id="PRD47872.1"/>
    </source>
</evidence>
<protein>
    <submittedName>
        <fullName evidence="1">Uncharacterized protein</fullName>
    </submittedName>
</protein>
<organism evidence="1 2">
    <name type="scientific">Sphingobacterium haloxyli</name>
    <dbReference type="NCBI Taxonomy" id="2100533"/>
    <lineage>
        <taxon>Bacteria</taxon>
        <taxon>Pseudomonadati</taxon>
        <taxon>Bacteroidota</taxon>
        <taxon>Sphingobacteriia</taxon>
        <taxon>Sphingobacteriales</taxon>
        <taxon>Sphingobacteriaceae</taxon>
        <taxon>Sphingobacterium</taxon>
    </lineage>
</organism>
<sequence length="83" mass="9703">MKKLLTSFYLFIEKQTKIKKTVRNTRIVLLSYLLSGQPVSALRLEASCIVTKKTVALFCNRFKLFLNDVRLWQKPHITVHLLP</sequence>
<accession>A0A2S9J533</accession>
<proteinExistence type="predicted"/>
<dbReference type="EMBL" id="PVBQ01000005">
    <property type="protein sequence ID" value="PRD47872.1"/>
    <property type="molecule type" value="Genomic_DNA"/>
</dbReference>
<keyword evidence="2" id="KW-1185">Reference proteome</keyword>
<dbReference type="Proteomes" id="UP000239711">
    <property type="component" value="Unassembled WGS sequence"/>
</dbReference>
<name>A0A2S9J533_9SPHI</name>
<gene>
    <name evidence="1" type="ORF">C5745_08140</name>
</gene>